<protein>
    <recommendedName>
        <fullName evidence="4">Alpha/beta hydrolase family protein</fullName>
    </recommendedName>
</protein>
<sequence length="286" mass="30836">MQRLVALFCLLLAALAMPTAASAQGVITTTTIEEYEIDESGREVLVSSRTITERRAPGATMALPPQPLRASNDTPAYAPSAARFVSPLVATTESEAIAAYGPFRVLDDGRAALVDITDSHTPTHFEAMLAAHPGIASLQLVEVPGTYDDRANLALGRMIRARGIATHVPEGGSVRSGGVELYLAGASRSAHPEAQFAVHAWMDQDGLEANDYAADSPEHRRYLDYYAEMGMEPGEARDFYWMTNSVGFGDALWLTGADMAQWVPEEEPEIERAPVLAYLDLGGLLQ</sequence>
<dbReference type="KEGG" id="anh:A6F65_00022"/>
<evidence type="ECO:0000313" key="2">
    <source>
        <dbReference type="EMBL" id="ANU06350.1"/>
    </source>
</evidence>
<feature type="chain" id="PRO_5008884242" description="Alpha/beta hydrolase family protein" evidence="1">
    <location>
        <begin position="24"/>
        <end position="286"/>
    </location>
</feature>
<dbReference type="AlphaFoldDB" id="A0A1C7D4H1"/>
<reference evidence="2 3" key="1">
    <citation type="submission" date="2016-07" db="EMBL/GenBank/DDBJ databases">
        <title>Complete genome sequence of Altererythrobacter namhicola JCM 16345T, containing esterase-encoding genes.</title>
        <authorList>
            <person name="Cheng H."/>
            <person name="Wu Y.-H."/>
            <person name="Jian S.-L."/>
            <person name="Huo Y.-Y."/>
            <person name="Wang C.-S."/>
            <person name="Xu X.-W."/>
        </authorList>
    </citation>
    <scope>NUCLEOTIDE SEQUENCE [LARGE SCALE GENOMIC DNA]</scope>
    <source>
        <strain evidence="2 3">JCM 16345</strain>
    </source>
</reference>
<keyword evidence="1" id="KW-0732">Signal</keyword>
<name>A0A1C7D4H1_9SPHN</name>
<feature type="signal peptide" evidence="1">
    <location>
        <begin position="1"/>
        <end position="23"/>
    </location>
</feature>
<dbReference type="STRING" id="645517.A6F65_00022"/>
<evidence type="ECO:0008006" key="4">
    <source>
        <dbReference type="Google" id="ProtNLM"/>
    </source>
</evidence>
<dbReference type="RefSeq" id="WP_067784374.1">
    <property type="nucleotide sequence ID" value="NZ_CP016545.1"/>
</dbReference>
<proteinExistence type="predicted"/>
<dbReference type="PATRIC" id="fig|645517.4.peg.22"/>
<dbReference type="Proteomes" id="UP000092698">
    <property type="component" value="Chromosome"/>
</dbReference>
<dbReference type="OrthoDB" id="6198264at2"/>
<accession>A0A1C7D4H1</accession>
<organism evidence="2 3">
    <name type="scientific">Paraurantiacibacter namhicola</name>
    <dbReference type="NCBI Taxonomy" id="645517"/>
    <lineage>
        <taxon>Bacteria</taxon>
        <taxon>Pseudomonadati</taxon>
        <taxon>Pseudomonadota</taxon>
        <taxon>Alphaproteobacteria</taxon>
        <taxon>Sphingomonadales</taxon>
        <taxon>Erythrobacteraceae</taxon>
        <taxon>Paraurantiacibacter</taxon>
    </lineage>
</organism>
<gene>
    <name evidence="2" type="ORF">A6F65_00022</name>
</gene>
<evidence type="ECO:0000256" key="1">
    <source>
        <dbReference type="SAM" id="SignalP"/>
    </source>
</evidence>
<dbReference type="EMBL" id="CP016545">
    <property type="protein sequence ID" value="ANU06350.1"/>
    <property type="molecule type" value="Genomic_DNA"/>
</dbReference>
<evidence type="ECO:0000313" key="3">
    <source>
        <dbReference type="Proteomes" id="UP000092698"/>
    </source>
</evidence>
<keyword evidence="3" id="KW-1185">Reference proteome</keyword>